<evidence type="ECO:0000313" key="3">
    <source>
        <dbReference type="Proteomes" id="UP000250166"/>
    </source>
</evidence>
<dbReference type="SUPFAM" id="SSF89447">
    <property type="entry name" value="AbrB/MazE/MraZ-like"/>
    <property type="match status" value="1"/>
</dbReference>
<organism evidence="2 3">
    <name type="scientific">Helicobacter fennelliae</name>
    <dbReference type="NCBI Taxonomy" id="215"/>
    <lineage>
        <taxon>Bacteria</taxon>
        <taxon>Pseudomonadati</taxon>
        <taxon>Campylobacterota</taxon>
        <taxon>Epsilonproteobacteria</taxon>
        <taxon>Campylobacterales</taxon>
        <taxon>Helicobacteraceae</taxon>
        <taxon>Helicobacter</taxon>
    </lineage>
</organism>
<dbReference type="AlphaFoldDB" id="A0A2X3BAB2"/>
<accession>A0A2X3BAB2</accession>
<gene>
    <name evidence="2" type="ORF">NCTC13102_00245</name>
</gene>
<dbReference type="RefSeq" id="WP_023947809.1">
    <property type="nucleotide sequence ID" value="NZ_JAERIV010000050.1"/>
</dbReference>
<dbReference type="InterPro" id="IPR007159">
    <property type="entry name" value="SpoVT-AbrB_dom"/>
</dbReference>
<dbReference type="EMBL" id="UAWL01000006">
    <property type="protein sequence ID" value="SQB97513.1"/>
    <property type="molecule type" value="Genomic_DNA"/>
</dbReference>
<dbReference type="GO" id="GO:0003677">
    <property type="term" value="F:DNA binding"/>
    <property type="evidence" value="ECO:0007669"/>
    <property type="project" value="InterPro"/>
</dbReference>
<dbReference type="Pfam" id="PF04014">
    <property type="entry name" value="MazE_antitoxin"/>
    <property type="match status" value="1"/>
</dbReference>
<evidence type="ECO:0000313" key="2">
    <source>
        <dbReference type="EMBL" id="SQB97513.1"/>
    </source>
</evidence>
<reference evidence="2 3" key="1">
    <citation type="submission" date="2018-06" db="EMBL/GenBank/DDBJ databases">
        <authorList>
            <consortium name="Pathogen Informatics"/>
            <person name="Doyle S."/>
        </authorList>
    </citation>
    <scope>NUCLEOTIDE SEQUENCE [LARGE SCALE GENOMIC DNA]</scope>
    <source>
        <strain evidence="2 3">NCTC13102</strain>
    </source>
</reference>
<proteinExistence type="predicted"/>
<dbReference type="InterPro" id="IPR037914">
    <property type="entry name" value="SpoVT-AbrB_sf"/>
</dbReference>
<feature type="domain" description="SpoVT-AbrB" evidence="1">
    <location>
        <begin position="5"/>
        <end position="49"/>
    </location>
</feature>
<dbReference type="SMART" id="SM00966">
    <property type="entry name" value="SpoVT_AbrB"/>
    <property type="match status" value="1"/>
</dbReference>
<sequence length="83" mass="9404">MTSLIKIGNSQGIRIPKALIEQAHLQDALIELKVLDNGLLLQPQKAARQGWNEANVQKLAKKHAKEERALNEEFEGISKDWEF</sequence>
<protein>
    <submittedName>
        <fullName evidence="2">Transcriptional regulator/antitoxin, MazE</fullName>
    </submittedName>
</protein>
<dbReference type="Proteomes" id="UP000250166">
    <property type="component" value="Unassembled WGS sequence"/>
</dbReference>
<dbReference type="Gene3D" id="2.10.260.10">
    <property type="match status" value="1"/>
</dbReference>
<evidence type="ECO:0000259" key="1">
    <source>
        <dbReference type="SMART" id="SM00966"/>
    </source>
</evidence>
<name>A0A2X3BAB2_9HELI</name>